<keyword evidence="5" id="KW-1185">Reference proteome</keyword>
<feature type="signal peptide" evidence="2">
    <location>
        <begin position="1"/>
        <end position="20"/>
    </location>
</feature>
<proteinExistence type="predicted"/>
<dbReference type="Pfam" id="PF18962">
    <property type="entry name" value="Por_Secre_tail"/>
    <property type="match status" value="1"/>
</dbReference>
<name>A0ABS7XW35_9FLAO</name>
<protein>
    <submittedName>
        <fullName evidence="4">T9SS type A sorting domain-containing protein</fullName>
    </submittedName>
</protein>
<dbReference type="RefSeq" id="WP_224476822.1">
    <property type="nucleotide sequence ID" value="NZ_JAIUJS010000001.1"/>
</dbReference>
<evidence type="ECO:0000256" key="1">
    <source>
        <dbReference type="ARBA" id="ARBA00022729"/>
    </source>
</evidence>
<dbReference type="NCBIfam" id="TIGR04183">
    <property type="entry name" value="Por_Secre_tail"/>
    <property type="match status" value="1"/>
</dbReference>
<keyword evidence="1 2" id="KW-0732">Signal</keyword>
<evidence type="ECO:0000313" key="4">
    <source>
        <dbReference type="EMBL" id="MCA0151854.1"/>
    </source>
</evidence>
<comment type="caution">
    <text evidence="4">The sequence shown here is derived from an EMBL/GenBank/DDBJ whole genome shotgun (WGS) entry which is preliminary data.</text>
</comment>
<evidence type="ECO:0000313" key="5">
    <source>
        <dbReference type="Proteomes" id="UP001198402"/>
    </source>
</evidence>
<feature type="chain" id="PRO_5045801932" evidence="2">
    <location>
        <begin position="21"/>
        <end position="344"/>
    </location>
</feature>
<accession>A0ABS7XW35</accession>
<reference evidence="5" key="1">
    <citation type="submission" date="2023-07" db="EMBL/GenBank/DDBJ databases">
        <authorList>
            <person name="Yue Y."/>
        </authorList>
    </citation>
    <scope>NUCLEOTIDE SEQUENCE [LARGE SCALE GENOMIC DNA]</scope>
    <source>
        <strain evidence="5">2Y89</strain>
    </source>
</reference>
<evidence type="ECO:0000259" key="3">
    <source>
        <dbReference type="Pfam" id="PF18962"/>
    </source>
</evidence>
<evidence type="ECO:0000256" key="2">
    <source>
        <dbReference type="SAM" id="SignalP"/>
    </source>
</evidence>
<feature type="domain" description="Secretion system C-terminal sorting" evidence="3">
    <location>
        <begin position="274"/>
        <end position="341"/>
    </location>
</feature>
<sequence>MKLKLLSLLIIITHVSIAQAPINQFVNSSETEYAIVDSTNPIDESATGSDLTWNFTTLSQIGTNTDTNAAPTPTEVSSYPNTTEVLSITTDGMPPVVSKIFIRNNSGEISLTGAEQGSDLTLVFSNNATLGTFPLNFNFSNTDATSGDFSGNANGTNVNGTFSGTMDTDVDAHGTLNLNVYGLGAYSGNVTRLKTDLSISLVVAGIFNIGTVDQTNYYYYDDTDGSLVFRTSTNVIDIDFLGNVVNETIILYEALNQSLLSTDEFNLSAKTLKLYPNPTSAVLNINISDDIQINEISVSDLNGRRIDMNTVTNNSIDVSRLVSGLYIIQIQTDKGSFSRKFFKN</sequence>
<gene>
    <name evidence="4" type="ORF">LBV24_01410</name>
</gene>
<dbReference type="EMBL" id="JAIUJS010000001">
    <property type="protein sequence ID" value="MCA0151854.1"/>
    <property type="molecule type" value="Genomic_DNA"/>
</dbReference>
<dbReference type="InterPro" id="IPR026444">
    <property type="entry name" value="Secre_tail"/>
</dbReference>
<dbReference type="Proteomes" id="UP001198402">
    <property type="component" value="Unassembled WGS sequence"/>
</dbReference>
<organism evidence="4 5">
    <name type="scientific">Winogradskyella vincentii</name>
    <dbReference type="NCBI Taxonomy" id="2877122"/>
    <lineage>
        <taxon>Bacteria</taxon>
        <taxon>Pseudomonadati</taxon>
        <taxon>Bacteroidota</taxon>
        <taxon>Flavobacteriia</taxon>
        <taxon>Flavobacteriales</taxon>
        <taxon>Flavobacteriaceae</taxon>
        <taxon>Winogradskyella</taxon>
    </lineage>
</organism>